<dbReference type="InterPro" id="IPR007271">
    <property type="entry name" value="Nuc_sug_transpt"/>
</dbReference>
<evidence type="ECO:0000256" key="6">
    <source>
        <dbReference type="SAM" id="Phobius"/>
    </source>
</evidence>
<evidence type="ECO:0000256" key="1">
    <source>
        <dbReference type="ARBA" id="ARBA00004141"/>
    </source>
</evidence>
<feature type="transmembrane region" description="Helical" evidence="6">
    <location>
        <begin position="160"/>
        <end position="184"/>
    </location>
</feature>
<evidence type="ECO:0000256" key="5">
    <source>
        <dbReference type="SAM" id="MobiDB-lite"/>
    </source>
</evidence>
<sequence>MQRGVTDYPFRKKSEDQLSTNQPPFLRSESEPSCRTAPSHVTAEIMGMDHNVVANFQALQDYKPNKQLKRIALNVALCIVNILAGCLVPAIADKSRTATLYESRDGELVVTGKRFPYDPATVVAAESLANVLIGMIAMGKQKQQAPLLDVQEHKEYIELTLTYCLGDLAALQAIGCGGGILYLTVGNSRLLFAALASKIILKQELETCQCILLAFMTACIVAFAEAQASGYDSNRSGMFAGLFLVLLKSLLSALAAVLTESRYKTRNVWEANTMLKTQSFLLALVIWALTSLLDKREALQVCPRFEGLPPSVETPCVDYRGWDRWTFAVLVAEVGNGWISVAILKNLSAIAKFVCKGLSAPSLYVSYCLMGRNQFKLALFLPILGLTVSIVFYAKETLKVIYQVYLPTWVPEYRPTFVPHGTSN</sequence>
<feature type="transmembrane region" description="Helical" evidence="6">
    <location>
        <begin position="204"/>
        <end position="224"/>
    </location>
</feature>
<dbReference type="Proteomes" id="UP001642464">
    <property type="component" value="Unassembled WGS sequence"/>
</dbReference>
<keyword evidence="4 6" id="KW-0472">Membrane</keyword>
<organism evidence="7 8">
    <name type="scientific">Durusdinium trenchii</name>
    <dbReference type="NCBI Taxonomy" id="1381693"/>
    <lineage>
        <taxon>Eukaryota</taxon>
        <taxon>Sar</taxon>
        <taxon>Alveolata</taxon>
        <taxon>Dinophyceae</taxon>
        <taxon>Suessiales</taxon>
        <taxon>Symbiodiniaceae</taxon>
        <taxon>Durusdinium</taxon>
    </lineage>
</organism>
<feature type="transmembrane region" description="Helical" evidence="6">
    <location>
        <begin position="71"/>
        <end position="92"/>
    </location>
</feature>
<gene>
    <name evidence="7" type="ORF">SCF082_LOCUS34023</name>
</gene>
<feature type="region of interest" description="Disordered" evidence="5">
    <location>
        <begin position="1"/>
        <end position="33"/>
    </location>
</feature>
<comment type="caution">
    <text evidence="7">The sequence shown here is derived from an EMBL/GenBank/DDBJ whole genome shotgun (WGS) entry which is preliminary data.</text>
</comment>
<evidence type="ECO:0000313" key="8">
    <source>
        <dbReference type="Proteomes" id="UP001642464"/>
    </source>
</evidence>
<protein>
    <submittedName>
        <fullName evidence="7">Uncharacterized protein</fullName>
    </submittedName>
</protein>
<evidence type="ECO:0000256" key="3">
    <source>
        <dbReference type="ARBA" id="ARBA00022989"/>
    </source>
</evidence>
<evidence type="ECO:0000256" key="4">
    <source>
        <dbReference type="ARBA" id="ARBA00023136"/>
    </source>
</evidence>
<keyword evidence="3 6" id="KW-1133">Transmembrane helix</keyword>
<evidence type="ECO:0000256" key="2">
    <source>
        <dbReference type="ARBA" id="ARBA00022692"/>
    </source>
</evidence>
<proteinExistence type="predicted"/>
<keyword evidence="2 6" id="KW-0812">Transmembrane</keyword>
<accession>A0ABP0NUC1</accession>
<keyword evidence="8" id="KW-1185">Reference proteome</keyword>
<dbReference type="EMBL" id="CAXAMM010030824">
    <property type="protein sequence ID" value="CAK9067086.1"/>
    <property type="molecule type" value="Genomic_DNA"/>
</dbReference>
<dbReference type="PANTHER" id="PTHR10231">
    <property type="entry name" value="NUCLEOTIDE-SUGAR TRANSMEMBRANE TRANSPORTER"/>
    <property type="match status" value="1"/>
</dbReference>
<feature type="transmembrane region" description="Helical" evidence="6">
    <location>
        <begin position="236"/>
        <end position="258"/>
    </location>
</feature>
<name>A0ABP0NUC1_9DINO</name>
<feature type="transmembrane region" description="Helical" evidence="6">
    <location>
        <begin position="377"/>
        <end position="394"/>
    </location>
</feature>
<evidence type="ECO:0000313" key="7">
    <source>
        <dbReference type="EMBL" id="CAK9067086.1"/>
    </source>
</evidence>
<comment type="subcellular location">
    <subcellularLocation>
        <location evidence="1">Membrane</location>
        <topology evidence="1">Multi-pass membrane protein</topology>
    </subcellularLocation>
</comment>
<reference evidence="7 8" key="1">
    <citation type="submission" date="2024-02" db="EMBL/GenBank/DDBJ databases">
        <authorList>
            <person name="Chen Y."/>
            <person name="Shah S."/>
            <person name="Dougan E. K."/>
            <person name="Thang M."/>
            <person name="Chan C."/>
        </authorList>
    </citation>
    <scope>NUCLEOTIDE SEQUENCE [LARGE SCALE GENOMIC DNA]</scope>
</reference>